<dbReference type="PANTHER" id="PTHR31736:SF9">
    <property type="entry name" value="ENDO-XYLOGALACTURONAN HYDROLASE A-RELATED"/>
    <property type="match status" value="1"/>
</dbReference>
<comment type="subcellular location">
    <subcellularLocation>
        <location evidence="1">Secreted</location>
    </subcellularLocation>
</comment>
<evidence type="ECO:0000256" key="2">
    <source>
        <dbReference type="ARBA" id="ARBA00008834"/>
    </source>
</evidence>
<dbReference type="Gene3D" id="2.160.20.10">
    <property type="entry name" value="Single-stranded right-handed beta-helix, Pectin lyase-like"/>
    <property type="match status" value="1"/>
</dbReference>
<dbReference type="InterPro" id="IPR012334">
    <property type="entry name" value="Pectin_lyas_fold"/>
</dbReference>
<name>A0A9N9VI58_9HYPO</name>
<evidence type="ECO:0000256" key="4">
    <source>
        <dbReference type="ARBA" id="ARBA00022729"/>
    </source>
</evidence>
<dbReference type="Proteomes" id="UP000696573">
    <property type="component" value="Unassembled WGS sequence"/>
</dbReference>
<keyword evidence="6 13" id="KW-0378">Hydrolase</keyword>
<comment type="similarity">
    <text evidence="2 13">Belongs to the glycosyl hydrolase 28 family.</text>
</comment>
<evidence type="ECO:0000256" key="1">
    <source>
        <dbReference type="ARBA" id="ARBA00004613"/>
    </source>
</evidence>
<keyword evidence="11" id="KW-0624">Polysaccharide degradation</keyword>
<evidence type="ECO:0000256" key="11">
    <source>
        <dbReference type="ARBA" id="ARBA00023326"/>
    </source>
</evidence>
<comment type="function">
    <text evidence="12">Pectinolytic enzyme involved in the degradation of xylogalacturonan (xga), a galacturonan backbone heavily substituted with xylose, and which is one important component of the hairy regions of pectin. Activity requires a galacturonic acid backbone substituted with xylose.</text>
</comment>
<keyword evidence="5" id="KW-0677">Repeat</keyword>
<dbReference type="SUPFAM" id="SSF51126">
    <property type="entry name" value="Pectin lyase-like"/>
    <property type="match status" value="1"/>
</dbReference>
<evidence type="ECO:0000256" key="9">
    <source>
        <dbReference type="ARBA" id="ARBA00023295"/>
    </source>
</evidence>
<keyword evidence="9 13" id="KW-0326">Glycosidase</keyword>
<keyword evidence="15" id="KW-1185">Reference proteome</keyword>
<evidence type="ECO:0000313" key="15">
    <source>
        <dbReference type="Proteomes" id="UP000696573"/>
    </source>
</evidence>
<gene>
    <name evidence="14" type="ORF">CRHIZ90672A_00004015</name>
</gene>
<dbReference type="GO" id="GO:0000272">
    <property type="term" value="P:polysaccharide catabolic process"/>
    <property type="evidence" value="ECO:0007669"/>
    <property type="project" value="UniProtKB-KW"/>
</dbReference>
<dbReference type="GO" id="GO:0004650">
    <property type="term" value="F:polygalacturonase activity"/>
    <property type="evidence" value="ECO:0007669"/>
    <property type="project" value="InterPro"/>
</dbReference>
<evidence type="ECO:0000256" key="3">
    <source>
        <dbReference type="ARBA" id="ARBA00022525"/>
    </source>
</evidence>
<keyword evidence="10" id="KW-0961">Cell wall biogenesis/degradation</keyword>
<dbReference type="OrthoDB" id="187139at2759"/>
<sequence length="503" mass="55464">MRISEALQWVAPIVALLQSSHASITSGTRTMASLDHNNVEIFPIPSEVLKSTAFRVEVHALGNSTRSAHVVELFQTPVHEINTTTGRTQVHQVSVGILDFDGSIKLSITPDVNTFPTINTVRVRPLSYHINATINERTVEITLEEPKDLMIEINGDIFNALHLFTGSLSGVPSPAANSTLIRRYDAGFHVLNETVKVLSGETIYLEPGAVVKGDFVFQNISNAAIIGRGVLYQAGSILIESSEDIRVEGVTVLNPLHYSLTLGMANNVFVSQFRSISGVKWGDGIDVFCSSNVVLEKLFMRNSDDCIALYQHRWGYIGDSHNITVRDSALWADVAHPIHIGLHGNSVDPETMEGVNISNIDILDHREAQIDYMGCIAINCGDENLITNVSIDNIRIEDFRMGMLFNIKVFFNAKYNTSPGRGIKNIRIKDVSYDGQGEIMSLLSGYNETRSADFIDFQGLVVNGKEIWDGMAKPGWYQTADSLPMFVGSFVNNLTWSQGKVSE</sequence>
<dbReference type="EMBL" id="CABFNQ020000676">
    <property type="protein sequence ID" value="CAH0022211.1"/>
    <property type="molecule type" value="Genomic_DNA"/>
</dbReference>
<protein>
    <recommendedName>
        <fullName evidence="16">Endo-polygalacturonase</fullName>
    </recommendedName>
</protein>
<keyword evidence="3" id="KW-0964">Secreted</keyword>
<organism evidence="14 15">
    <name type="scientific">Clonostachys rhizophaga</name>
    <dbReference type="NCBI Taxonomy" id="160324"/>
    <lineage>
        <taxon>Eukaryota</taxon>
        <taxon>Fungi</taxon>
        <taxon>Dikarya</taxon>
        <taxon>Ascomycota</taxon>
        <taxon>Pezizomycotina</taxon>
        <taxon>Sordariomycetes</taxon>
        <taxon>Hypocreomycetidae</taxon>
        <taxon>Hypocreales</taxon>
        <taxon>Bionectriaceae</taxon>
        <taxon>Clonostachys</taxon>
    </lineage>
</organism>
<evidence type="ECO:0000256" key="6">
    <source>
        <dbReference type="ARBA" id="ARBA00022801"/>
    </source>
</evidence>
<dbReference type="AlphaFoldDB" id="A0A9N9VI58"/>
<dbReference type="GO" id="GO:0005576">
    <property type="term" value="C:extracellular region"/>
    <property type="evidence" value="ECO:0007669"/>
    <property type="project" value="UniProtKB-SubCell"/>
</dbReference>
<accession>A0A9N9VI58</accession>
<evidence type="ECO:0008006" key="16">
    <source>
        <dbReference type="Google" id="ProtNLM"/>
    </source>
</evidence>
<reference evidence="14" key="1">
    <citation type="submission" date="2021-10" db="EMBL/GenBank/DDBJ databases">
        <authorList>
            <person name="Piombo E."/>
        </authorList>
    </citation>
    <scope>NUCLEOTIDE SEQUENCE</scope>
</reference>
<keyword evidence="8" id="KW-0119">Carbohydrate metabolism</keyword>
<evidence type="ECO:0000256" key="10">
    <source>
        <dbReference type="ARBA" id="ARBA00023316"/>
    </source>
</evidence>
<evidence type="ECO:0000256" key="5">
    <source>
        <dbReference type="ARBA" id="ARBA00022737"/>
    </source>
</evidence>
<keyword evidence="7" id="KW-0325">Glycoprotein</keyword>
<comment type="caution">
    <text evidence="14">The sequence shown here is derived from an EMBL/GenBank/DDBJ whole genome shotgun (WGS) entry which is preliminary data.</text>
</comment>
<dbReference type="GO" id="GO:0071555">
    <property type="term" value="P:cell wall organization"/>
    <property type="evidence" value="ECO:0007669"/>
    <property type="project" value="UniProtKB-KW"/>
</dbReference>
<dbReference type="InterPro" id="IPR011050">
    <property type="entry name" value="Pectin_lyase_fold/virulence"/>
</dbReference>
<evidence type="ECO:0000256" key="13">
    <source>
        <dbReference type="RuleBase" id="RU361169"/>
    </source>
</evidence>
<dbReference type="Pfam" id="PF00295">
    <property type="entry name" value="Glyco_hydro_28"/>
    <property type="match status" value="1"/>
</dbReference>
<evidence type="ECO:0000313" key="14">
    <source>
        <dbReference type="EMBL" id="CAH0022211.1"/>
    </source>
</evidence>
<keyword evidence="4" id="KW-0732">Signal</keyword>
<dbReference type="PANTHER" id="PTHR31736">
    <property type="match status" value="1"/>
</dbReference>
<proteinExistence type="inferred from homology"/>
<dbReference type="InterPro" id="IPR000743">
    <property type="entry name" value="Glyco_hydro_28"/>
</dbReference>
<evidence type="ECO:0000256" key="7">
    <source>
        <dbReference type="ARBA" id="ARBA00023180"/>
    </source>
</evidence>
<evidence type="ECO:0000256" key="8">
    <source>
        <dbReference type="ARBA" id="ARBA00023277"/>
    </source>
</evidence>
<evidence type="ECO:0000256" key="12">
    <source>
        <dbReference type="ARBA" id="ARBA00037278"/>
    </source>
</evidence>